<name>A0A3B3QXG9_9TELE</name>
<evidence type="ECO:0000256" key="1">
    <source>
        <dbReference type="SAM" id="SignalP"/>
    </source>
</evidence>
<dbReference type="Proteomes" id="UP000261540">
    <property type="component" value="Unplaced"/>
</dbReference>
<sequence>MSCWSGSGCKVMCCWGSGCKVMCCWGSGCKVMCRWGSGCKVMCCWGSGCKVMCRWGSGCKVISGGRAQCYQPVFISSVFYRVCDRRLPCIPLFLQLPKTPPPLLSTNYSGVSAICLSSADNLGCFPVNVQGMCCTCIVRFSLSP</sequence>
<keyword evidence="1" id="KW-0732">Signal</keyword>
<organism evidence="2 3">
    <name type="scientific">Paramormyrops kingsleyae</name>
    <dbReference type="NCBI Taxonomy" id="1676925"/>
    <lineage>
        <taxon>Eukaryota</taxon>
        <taxon>Metazoa</taxon>
        <taxon>Chordata</taxon>
        <taxon>Craniata</taxon>
        <taxon>Vertebrata</taxon>
        <taxon>Euteleostomi</taxon>
        <taxon>Actinopterygii</taxon>
        <taxon>Neopterygii</taxon>
        <taxon>Teleostei</taxon>
        <taxon>Osteoglossocephala</taxon>
        <taxon>Osteoglossomorpha</taxon>
        <taxon>Osteoglossiformes</taxon>
        <taxon>Mormyridae</taxon>
        <taxon>Paramormyrops</taxon>
    </lineage>
</organism>
<proteinExistence type="predicted"/>
<feature type="signal peptide" evidence="1">
    <location>
        <begin position="1"/>
        <end position="26"/>
    </location>
</feature>
<keyword evidence="3" id="KW-1185">Reference proteome</keyword>
<reference evidence="2" key="1">
    <citation type="submission" date="2025-08" db="UniProtKB">
        <authorList>
            <consortium name="Ensembl"/>
        </authorList>
    </citation>
    <scope>IDENTIFICATION</scope>
</reference>
<feature type="chain" id="PRO_5017255818" evidence="1">
    <location>
        <begin position="27"/>
        <end position="144"/>
    </location>
</feature>
<dbReference type="Ensembl" id="ENSPKIT00000034956.1">
    <property type="protein sequence ID" value="ENSPKIP00000010818.1"/>
    <property type="gene ID" value="ENSPKIG00000025382.1"/>
</dbReference>
<evidence type="ECO:0000313" key="2">
    <source>
        <dbReference type="Ensembl" id="ENSPKIP00000010818.1"/>
    </source>
</evidence>
<dbReference type="AlphaFoldDB" id="A0A3B3QXG9"/>
<evidence type="ECO:0000313" key="3">
    <source>
        <dbReference type="Proteomes" id="UP000261540"/>
    </source>
</evidence>
<protein>
    <submittedName>
        <fullName evidence="2">Uncharacterized protein</fullName>
    </submittedName>
</protein>
<accession>A0A3B3QXG9</accession>
<reference evidence="2" key="2">
    <citation type="submission" date="2025-09" db="UniProtKB">
        <authorList>
            <consortium name="Ensembl"/>
        </authorList>
    </citation>
    <scope>IDENTIFICATION</scope>
</reference>